<dbReference type="EMBL" id="RCZK01000001">
    <property type="protein sequence ID" value="TPG15379.1"/>
    <property type="molecule type" value="Genomic_DNA"/>
</dbReference>
<evidence type="ECO:0000256" key="2">
    <source>
        <dbReference type="ARBA" id="ARBA00022884"/>
    </source>
</evidence>
<comment type="similarity">
    <text evidence="5">Belongs to the bacterial ribosomal protein bL25 family. CTC subfamily.</text>
</comment>
<dbReference type="Gene3D" id="2.40.240.10">
    <property type="entry name" value="Ribosomal Protein L25, Chain P"/>
    <property type="match status" value="1"/>
</dbReference>
<dbReference type="SUPFAM" id="SSF50715">
    <property type="entry name" value="Ribosomal protein L25-like"/>
    <property type="match status" value="1"/>
</dbReference>
<dbReference type="Gene3D" id="2.170.120.20">
    <property type="entry name" value="Ribosomal protein L25, beta domain"/>
    <property type="match status" value="1"/>
</dbReference>
<feature type="domain" description="Large ribosomal subunit protein bL25 L25" evidence="7">
    <location>
        <begin position="7"/>
        <end position="90"/>
    </location>
</feature>
<organism evidence="9 10">
    <name type="scientific">Sphingomonas oligophenolica</name>
    <dbReference type="NCBI Taxonomy" id="301154"/>
    <lineage>
        <taxon>Bacteria</taxon>
        <taxon>Pseudomonadati</taxon>
        <taxon>Pseudomonadota</taxon>
        <taxon>Alphaproteobacteria</taxon>
        <taxon>Sphingomonadales</taxon>
        <taxon>Sphingomonadaceae</taxon>
        <taxon>Sphingomonas</taxon>
    </lineage>
</organism>
<evidence type="ECO:0000256" key="5">
    <source>
        <dbReference type="HAMAP-Rule" id="MF_01334"/>
    </source>
</evidence>
<dbReference type="NCBIfam" id="NF004128">
    <property type="entry name" value="PRK05618.1-2"/>
    <property type="match status" value="1"/>
</dbReference>
<dbReference type="InterPro" id="IPR020057">
    <property type="entry name" value="Ribosomal_bL25_b-dom"/>
</dbReference>
<dbReference type="InterPro" id="IPR020930">
    <property type="entry name" value="Ribosomal_uL5_bac-type"/>
</dbReference>
<dbReference type="AlphaFoldDB" id="A0A502CTF0"/>
<keyword evidence="3 5" id="KW-0689">Ribosomal protein</keyword>
<name>A0A502CTF0_9SPHN</name>
<dbReference type="Proteomes" id="UP000318413">
    <property type="component" value="Unassembled WGS sequence"/>
</dbReference>
<accession>A0A502CTF0</accession>
<feature type="domain" description="Large ribosomal subunit protein bL25 beta" evidence="8">
    <location>
        <begin position="99"/>
        <end position="183"/>
    </location>
</feature>
<comment type="function">
    <text evidence="5">This is one of the proteins that binds to the 5S RNA in the ribosome where it forms part of the central protuberance.</text>
</comment>
<evidence type="ECO:0000259" key="8">
    <source>
        <dbReference type="Pfam" id="PF14693"/>
    </source>
</evidence>
<dbReference type="HAMAP" id="MF_01334">
    <property type="entry name" value="Ribosomal_bL25_CTC"/>
    <property type="match status" value="1"/>
</dbReference>
<evidence type="ECO:0000256" key="6">
    <source>
        <dbReference type="SAM" id="MobiDB-lite"/>
    </source>
</evidence>
<dbReference type="Pfam" id="PF14693">
    <property type="entry name" value="Ribosomal_TL5_C"/>
    <property type="match status" value="1"/>
</dbReference>
<dbReference type="Pfam" id="PF01386">
    <property type="entry name" value="Ribosomal_L25p"/>
    <property type="match status" value="1"/>
</dbReference>
<proteinExistence type="inferred from homology"/>
<dbReference type="InterPro" id="IPR037121">
    <property type="entry name" value="Ribosomal_bL25_C"/>
</dbReference>
<dbReference type="GO" id="GO:0022625">
    <property type="term" value="C:cytosolic large ribosomal subunit"/>
    <property type="evidence" value="ECO:0007669"/>
    <property type="project" value="TreeGrafter"/>
</dbReference>
<gene>
    <name evidence="5" type="primary">rplY</name>
    <name evidence="5" type="synonym">ctc</name>
    <name evidence="9" type="ORF">EAH84_00780</name>
</gene>
<protein>
    <recommendedName>
        <fullName evidence="5">Large ribosomal subunit protein bL25</fullName>
    </recommendedName>
    <alternativeName>
        <fullName evidence="5">General stress protein CTC</fullName>
    </alternativeName>
</protein>
<dbReference type="GO" id="GO:0006412">
    <property type="term" value="P:translation"/>
    <property type="evidence" value="ECO:0007669"/>
    <property type="project" value="UniProtKB-UniRule"/>
</dbReference>
<dbReference type="InterPro" id="IPR011035">
    <property type="entry name" value="Ribosomal_bL25/Gln-tRNA_synth"/>
</dbReference>
<evidence type="ECO:0000313" key="9">
    <source>
        <dbReference type="EMBL" id="TPG15379.1"/>
    </source>
</evidence>
<dbReference type="GO" id="GO:0003735">
    <property type="term" value="F:structural constituent of ribosome"/>
    <property type="evidence" value="ECO:0007669"/>
    <property type="project" value="InterPro"/>
</dbReference>
<evidence type="ECO:0000256" key="4">
    <source>
        <dbReference type="ARBA" id="ARBA00023274"/>
    </source>
</evidence>
<evidence type="ECO:0000256" key="1">
    <source>
        <dbReference type="ARBA" id="ARBA00022730"/>
    </source>
</evidence>
<dbReference type="OrthoDB" id="9806411at2"/>
<sequence length="222" mass="23972">MSDQLTLAAETRDRVGKGASRDLRRNGRVPAVIYGNKQEPSPVHLEEKALVKALSSGHFMNTVVMVDGQRTLPKDVAFHPVTDRPIHVDFLRISEHATVTVAIPVHFVDEDECRGIKQGGVLNITRHEVELIVDAAEIPGELTISLKGREIGDSIHISDVTLPKGAKPAIDDRDFAIATIVPPTVSTASDDEEVTETEVINQDADTVMGDEPGDASTDKAEG</sequence>
<feature type="region of interest" description="Disordered" evidence="6">
    <location>
        <begin position="1"/>
        <end position="22"/>
    </location>
</feature>
<dbReference type="GO" id="GO:0008097">
    <property type="term" value="F:5S rRNA binding"/>
    <property type="evidence" value="ECO:0007669"/>
    <property type="project" value="InterPro"/>
</dbReference>
<dbReference type="PANTHER" id="PTHR33284:SF1">
    <property type="entry name" value="RIBOSOMAL PROTEIN L25_GLN-TRNA SYNTHETASE, ANTI-CODON-BINDING DOMAIN-CONTAINING PROTEIN"/>
    <property type="match status" value="1"/>
</dbReference>
<feature type="compositionally biased region" description="Basic and acidic residues" evidence="6">
    <location>
        <begin position="10"/>
        <end position="22"/>
    </location>
</feature>
<keyword evidence="2 5" id="KW-0694">RNA-binding</keyword>
<comment type="caution">
    <text evidence="9">The sequence shown here is derived from an EMBL/GenBank/DDBJ whole genome shotgun (WGS) entry which is preliminary data.</text>
</comment>
<evidence type="ECO:0000256" key="3">
    <source>
        <dbReference type="ARBA" id="ARBA00022980"/>
    </source>
</evidence>
<evidence type="ECO:0000259" key="7">
    <source>
        <dbReference type="Pfam" id="PF01386"/>
    </source>
</evidence>
<dbReference type="PANTHER" id="PTHR33284">
    <property type="entry name" value="RIBOSOMAL PROTEIN L25/GLN-TRNA SYNTHETASE, ANTI-CODON-BINDING DOMAIN-CONTAINING PROTEIN"/>
    <property type="match status" value="1"/>
</dbReference>
<keyword evidence="4 5" id="KW-0687">Ribonucleoprotein</keyword>
<reference evidence="9 10" key="1">
    <citation type="journal article" date="2019" name="Environ. Microbiol.">
        <title>Species interactions and distinct microbial communities in high Arctic permafrost affected cryosols are associated with the CH4 and CO2 gas fluxes.</title>
        <authorList>
            <person name="Altshuler I."/>
            <person name="Hamel J."/>
            <person name="Turney S."/>
            <person name="Magnuson E."/>
            <person name="Levesque R."/>
            <person name="Greer C."/>
            <person name="Whyte L.G."/>
        </authorList>
    </citation>
    <scope>NUCLEOTIDE SEQUENCE [LARGE SCALE GENOMIC DNA]</scope>
    <source>
        <strain evidence="9 10">S5.1</strain>
    </source>
</reference>
<keyword evidence="1 5" id="KW-0699">rRNA-binding</keyword>
<comment type="subunit">
    <text evidence="5">Part of the 50S ribosomal subunit; part of the 5S rRNA/L5/L18/L25 subcomplex. Contacts the 5S rRNA. Binds to the 5S rRNA independently of L5 and L18.</text>
</comment>
<dbReference type="InterPro" id="IPR020056">
    <property type="entry name" value="Rbsml_bL25/Gln-tRNA_synth_N"/>
</dbReference>
<dbReference type="CDD" id="cd00495">
    <property type="entry name" value="Ribosomal_L25_TL5_CTC"/>
    <property type="match status" value="1"/>
</dbReference>
<dbReference type="InterPro" id="IPR029751">
    <property type="entry name" value="Ribosomal_L25_dom"/>
</dbReference>
<dbReference type="RefSeq" id="WP_140866240.1">
    <property type="nucleotide sequence ID" value="NZ_RCZK01000001.1"/>
</dbReference>
<feature type="region of interest" description="Disordered" evidence="6">
    <location>
        <begin position="187"/>
        <end position="222"/>
    </location>
</feature>
<dbReference type="InterPro" id="IPR001021">
    <property type="entry name" value="Ribosomal_bL25_long"/>
</dbReference>
<keyword evidence="10" id="KW-1185">Reference proteome</keyword>
<dbReference type="NCBIfam" id="TIGR00731">
    <property type="entry name" value="bL25_bact_ctc"/>
    <property type="match status" value="1"/>
</dbReference>
<evidence type="ECO:0000313" key="10">
    <source>
        <dbReference type="Proteomes" id="UP000318413"/>
    </source>
</evidence>